<dbReference type="AlphaFoldDB" id="A0A2N7QGG1"/>
<accession>A0A2N7QGG1</accession>
<evidence type="ECO:0000256" key="3">
    <source>
        <dbReference type="ARBA" id="ARBA00023146"/>
    </source>
</evidence>
<proteinExistence type="predicted"/>
<dbReference type="InterPro" id="IPR036621">
    <property type="entry name" value="Anticodon-bd_dom_sf"/>
</dbReference>
<feature type="domain" description="Anticodon-binding" evidence="4">
    <location>
        <begin position="1"/>
        <end position="46"/>
    </location>
</feature>
<dbReference type="GO" id="GO:0004827">
    <property type="term" value="F:proline-tRNA ligase activity"/>
    <property type="evidence" value="ECO:0007669"/>
    <property type="project" value="UniProtKB-EC"/>
</dbReference>
<organism evidence="5 6">
    <name type="scientific">Thermodesulfobacterium geofontis</name>
    <dbReference type="NCBI Taxonomy" id="1295609"/>
    <lineage>
        <taxon>Bacteria</taxon>
        <taxon>Pseudomonadati</taxon>
        <taxon>Thermodesulfobacteriota</taxon>
        <taxon>Thermodesulfobacteria</taxon>
        <taxon>Thermodesulfobacteriales</taxon>
        <taxon>Thermodesulfobacteriaceae</taxon>
        <taxon>Thermodesulfobacterium</taxon>
    </lineage>
</organism>
<dbReference type="SUPFAM" id="SSF52954">
    <property type="entry name" value="Class II aaRS ABD-related"/>
    <property type="match status" value="1"/>
</dbReference>
<name>A0A2N7QGG1_9BACT</name>
<evidence type="ECO:0000256" key="2">
    <source>
        <dbReference type="ARBA" id="ARBA00022917"/>
    </source>
</evidence>
<evidence type="ECO:0000313" key="6">
    <source>
        <dbReference type="Proteomes" id="UP000235619"/>
    </source>
</evidence>
<feature type="non-terminal residue" evidence="5">
    <location>
        <position position="1"/>
    </location>
</feature>
<dbReference type="Gene3D" id="3.40.50.800">
    <property type="entry name" value="Anticodon-binding domain"/>
    <property type="match status" value="1"/>
</dbReference>
<comment type="caution">
    <text evidence="5">The sequence shown here is derived from an EMBL/GenBank/DDBJ whole genome shotgun (WGS) entry which is preliminary data.</text>
</comment>
<dbReference type="GO" id="GO:0006418">
    <property type="term" value="P:tRNA aminoacylation for protein translation"/>
    <property type="evidence" value="ECO:0007669"/>
    <property type="project" value="UniProtKB-ARBA"/>
</dbReference>
<evidence type="ECO:0000259" key="4">
    <source>
        <dbReference type="Pfam" id="PF03129"/>
    </source>
</evidence>
<gene>
    <name evidence="5" type="ORF">C0169_00865</name>
</gene>
<keyword evidence="2" id="KW-0648">Protein biosynthesis</keyword>
<evidence type="ECO:0000313" key="5">
    <source>
        <dbReference type="EMBL" id="PMP98056.1"/>
    </source>
</evidence>
<keyword evidence="1 5" id="KW-0436">Ligase</keyword>
<protein>
    <submittedName>
        <fullName evidence="5">Proline--tRNA ligase</fullName>
        <ecNumber evidence="5">6.1.1.15</ecNumber>
    </submittedName>
</protein>
<evidence type="ECO:0000256" key="1">
    <source>
        <dbReference type="ARBA" id="ARBA00022598"/>
    </source>
</evidence>
<dbReference type="EMBL" id="PNJD01000051">
    <property type="protein sequence ID" value="PMP98056.1"/>
    <property type="molecule type" value="Genomic_DNA"/>
</dbReference>
<keyword evidence="3" id="KW-0030">Aminoacyl-tRNA synthetase</keyword>
<dbReference type="EC" id="6.1.1.15" evidence="5"/>
<dbReference type="Proteomes" id="UP000235619">
    <property type="component" value="Unassembled WGS sequence"/>
</dbReference>
<dbReference type="Pfam" id="PF03129">
    <property type="entry name" value="HGTP_anticodon"/>
    <property type="match status" value="1"/>
</dbReference>
<sequence length="52" mass="6333">MDLIGIPLHIILGKRFEENREVEVKIRKTGERKYFKPENLENFVRNFENEKD</sequence>
<dbReference type="InterPro" id="IPR004154">
    <property type="entry name" value="Anticodon-bd"/>
</dbReference>
<reference evidence="5 6" key="1">
    <citation type="submission" date="2018-01" db="EMBL/GenBank/DDBJ databases">
        <title>Metagenomic assembled genomes from two thermal pools in the Uzon Caldera, Kamchatka, Russia.</title>
        <authorList>
            <person name="Wilkins L."/>
            <person name="Ettinger C."/>
        </authorList>
    </citation>
    <scope>NUCLEOTIDE SEQUENCE [LARGE SCALE GENOMIC DNA]</scope>
    <source>
        <strain evidence="5">ARK-04</strain>
    </source>
</reference>